<feature type="region of interest" description="Disordered" evidence="4">
    <location>
        <begin position="235"/>
        <end position="259"/>
    </location>
</feature>
<evidence type="ECO:0000313" key="6">
    <source>
        <dbReference type="EMBL" id="KAJ2897442.1"/>
    </source>
</evidence>
<dbReference type="GO" id="GO:0006351">
    <property type="term" value="P:DNA-templated transcription"/>
    <property type="evidence" value="ECO:0007669"/>
    <property type="project" value="InterPro"/>
</dbReference>
<dbReference type="SMART" id="SM00066">
    <property type="entry name" value="GAL4"/>
    <property type="match status" value="1"/>
</dbReference>
<feature type="region of interest" description="Disordered" evidence="4">
    <location>
        <begin position="182"/>
        <end position="216"/>
    </location>
</feature>
<dbReference type="InterPro" id="IPR036864">
    <property type="entry name" value="Zn2-C6_fun-type_DNA-bd_sf"/>
</dbReference>
<dbReference type="SMART" id="SM00906">
    <property type="entry name" value="Fungal_trans"/>
    <property type="match status" value="1"/>
</dbReference>
<dbReference type="CDD" id="cd12148">
    <property type="entry name" value="fungal_TF_MHR"/>
    <property type="match status" value="1"/>
</dbReference>
<evidence type="ECO:0000256" key="1">
    <source>
        <dbReference type="ARBA" id="ARBA00004123"/>
    </source>
</evidence>
<dbReference type="EMBL" id="JAKWBI020000275">
    <property type="protein sequence ID" value="KAJ2897442.1"/>
    <property type="molecule type" value="Genomic_DNA"/>
</dbReference>
<dbReference type="PANTHER" id="PTHR31001:SF50">
    <property type="entry name" value="ZN(II)2CYS6 TRANSCRIPTION FACTOR (EUROFUNG)"/>
    <property type="match status" value="1"/>
</dbReference>
<dbReference type="Pfam" id="PF00172">
    <property type="entry name" value="Zn_clus"/>
    <property type="match status" value="1"/>
</dbReference>
<evidence type="ECO:0000313" key="7">
    <source>
        <dbReference type="Proteomes" id="UP001201980"/>
    </source>
</evidence>
<keyword evidence="7" id="KW-1185">Reference proteome</keyword>
<sequence length="1010" mass="111426">MMSFPPPSESAGSPAASTPSVSHSVQPAAPVSFPGPPDHATTPAATTSDGGGAALRNTPDSTHARIQTAPARGSLGAGRHPQTYAGGHITISPDAIPSGQLNPRSCVTCRRRKVRCDKQMPCSNCRRAHSACVFPAPGRAPRRPRPRDPNAPPKQGSTEREAELMRRLRKLEGIVEELSGQIELDKHSVTGSGAGDSPEATPHPSSPGQSNLGHFIYGGMGDSRPDARLEQRNLKSGRGGSVATAPMPDVLGPGRLGRQAGSDLVGKDFGRLVMNEKGKTRYVSSAFWSKLNDELDNLREDTSRLSAEDSDMSGDDQSPHSLSADAEGEPGDLAGHHCFVLGYSSSSVDLRPLHPLVSQIPFLWQVFQENVDPLVKILHIPTMNKLIRDMRANMDSLTPATEALMFSIYYAAITSMDASEVKSTCNAEKSSLLMQYRFALEQALAKANFLTSPDMVVLQALVLFLVLVRRHDDTRFSWTLTGLAIRLAHSIGIHKDGSHFPDLSPYEIEMRRRLWWAICILDLRSAEDQGTDLTIIGKLFDTELPLNINDADITPETKVMPKARDTHTDITFSLIRYEICVLARRMHTATSSIAPACPRDAALTLEMREKMLVETHERVNRKYFKYGTTTDNPMYWVAATVARLILAKLSLIIHQPVLFPPAGTEVSQEIQDRLFVSSMEIVEYNLILHTEPRTKQWRWLFQTYTQWHAVAYLMVDICRRPWTPIVERAWTCLTATFSRGPELARISGNSAAWIPLRKLFLKTKKHREAEAARLRTDPEAAERLRTSERVYVPPARFGMLPTCVNTSMALMRWTDLVKPNSQFQESGTARPLSAPENRAIDQEMTTGGMSMVENIMTSNLFDPTDLLPVAFPVDGDPTYNKIRDELVASGTIQNYQRFPPVGSLPTDQGQRDSNVFSQAGVPPNKAANTTAGPHPPPWLWSDPWGAGGSDFKFPAGGDVDGDVNMDTDVNLDGDEDFDWNVFQDSIKGFDMETGMSTAMRAINSQHKFNI</sequence>
<dbReference type="PANTHER" id="PTHR31001">
    <property type="entry name" value="UNCHARACTERIZED TRANSCRIPTIONAL REGULATORY PROTEIN"/>
    <property type="match status" value="1"/>
</dbReference>
<keyword evidence="3" id="KW-0539">Nucleus</keyword>
<evidence type="ECO:0000256" key="2">
    <source>
        <dbReference type="ARBA" id="ARBA00022723"/>
    </source>
</evidence>
<dbReference type="InterPro" id="IPR050613">
    <property type="entry name" value="Sec_Metabolite_Reg"/>
</dbReference>
<evidence type="ECO:0000259" key="5">
    <source>
        <dbReference type="PROSITE" id="PS50048"/>
    </source>
</evidence>
<dbReference type="AlphaFoldDB" id="A0AAD5RLB9"/>
<feature type="compositionally biased region" description="Low complexity" evidence="4">
    <location>
        <begin position="38"/>
        <end position="47"/>
    </location>
</feature>
<organism evidence="6 7">
    <name type="scientific">Zalerion maritima</name>
    <dbReference type="NCBI Taxonomy" id="339359"/>
    <lineage>
        <taxon>Eukaryota</taxon>
        <taxon>Fungi</taxon>
        <taxon>Dikarya</taxon>
        <taxon>Ascomycota</taxon>
        <taxon>Pezizomycotina</taxon>
        <taxon>Sordariomycetes</taxon>
        <taxon>Lulworthiomycetidae</taxon>
        <taxon>Lulworthiales</taxon>
        <taxon>Lulworthiaceae</taxon>
        <taxon>Zalerion</taxon>
    </lineage>
</organism>
<dbReference type="InterPro" id="IPR001138">
    <property type="entry name" value="Zn2Cys6_DnaBD"/>
</dbReference>
<comment type="caution">
    <text evidence="6">The sequence shown here is derived from an EMBL/GenBank/DDBJ whole genome shotgun (WGS) entry which is preliminary data.</text>
</comment>
<dbReference type="GO" id="GO:0008270">
    <property type="term" value="F:zinc ion binding"/>
    <property type="evidence" value="ECO:0007669"/>
    <property type="project" value="InterPro"/>
</dbReference>
<gene>
    <name evidence="6" type="ORF">MKZ38_004673</name>
</gene>
<dbReference type="SUPFAM" id="SSF57701">
    <property type="entry name" value="Zn2/Cys6 DNA-binding domain"/>
    <property type="match status" value="1"/>
</dbReference>
<feature type="compositionally biased region" description="Low complexity" evidence="4">
    <location>
        <begin position="9"/>
        <end position="22"/>
    </location>
</feature>
<protein>
    <submittedName>
        <fullName evidence="6">Transcriptional regulatory protein</fullName>
    </submittedName>
</protein>
<feature type="region of interest" description="Disordered" evidence="4">
    <location>
        <begin position="1"/>
        <end position="59"/>
    </location>
</feature>
<proteinExistence type="predicted"/>
<evidence type="ECO:0000256" key="4">
    <source>
        <dbReference type="SAM" id="MobiDB-lite"/>
    </source>
</evidence>
<dbReference type="PROSITE" id="PS50048">
    <property type="entry name" value="ZN2_CY6_FUNGAL_2"/>
    <property type="match status" value="1"/>
</dbReference>
<comment type="subcellular location">
    <subcellularLocation>
        <location evidence="1">Nucleus</location>
    </subcellularLocation>
</comment>
<dbReference type="Proteomes" id="UP001201980">
    <property type="component" value="Unassembled WGS sequence"/>
</dbReference>
<feature type="domain" description="Zn(2)-C6 fungal-type" evidence="5">
    <location>
        <begin position="105"/>
        <end position="134"/>
    </location>
</feature>
<dbReference type="GO" id="GO:0005634">
    <property type="term" value="C:nucleus"/>
    <property type="evidence" value="ECO:0007669"/>
    <property type="project" value="UniProtKB-SubCell"/>
</dbReference>
<keyword evidence="2" id="KW-0479">Metal-binding</keyword>
<dbReference type="InterPro" id="IPR007219">
    <property type="entry name" value="XnlR_reg_dom"/>
</dbReference>
<dbReference type="GO" id="GO:0000981">
    <property type="term" value="F:DNA-binding transcription factor activity, RNA polymerase II-specific"/>
    <property type="evidence" value="ECO:0007669"/>
    <property type="project" value="InterPro"/>
</dbReference>
<dbReference type="PROSITE" id="PS00463">
    <property type="entry name" value="ZN2_CY6_FUNGAL_1"/>
    <property type="match status" value="1"/>
</dbReference>
<feature type="region of interest" description="Disordered" evidence="4">
    <location>
        <begin position="303"/>
        <end position="328"/>
    </location>
</feature>
<evidence type="ECO:0000256" key="3">
    <source>
        <dbReference type="ARBA" id="ARBA00023242"/>
    </source>
</evidence>
<dbReference type="CDD" id="cd00067">
    <property type="entry name" value="GAL4"/>
    <property type="match status" value="1"/>
</dbReference>
<dbReference type="Pfam" id="PF04082">
    <property type="entry name" value="Fungal_trans"/>
    <property type="match status" value="1"/>
</dbReference>
<dbReference type="GO" id="GO:0003677">
    <property type="term" value="F:DNA binding"/>
    <property type="evidence" value="ECO:0007669"/>
    <property type="project" value="InterPro"/>
</dbReference>
<reference evidence="6" key="1">
    <citation type="submission" date="2022-07" db="EMBL/GenBank/DDBJ databases">
        <title>Draft genome sequence of Zalerion maritima ATCC 34329, a (micro)plastics degrading marine fungus.</title>
        <authorList>
            <person name="Paco A."/>
            <person name="Goncalves M.F.M."/>
            <person name="Rocha-Santos T.A.P."/>
            <person name="Alves A."/>
        </authorList>
    </citation>
    <scope>NUCLEOTIDE SEQUENCE</scope>
    <source>
        <strain evidence="6">ATCC 34329</strain>
    </source>
</reference>
<name>A0AAD5RLB9_9PEZI</name>
<feature type="region of interest" description="Disordered" evidence="4">
    <location>
        <begin position="134"/>
        <end position="162"/>
    </location>
</feature>
<dbReference type="Gene3D" id="4.10.240.10">
    <property type="entry name" value="Zn(2)-C6 fungal-type DNA-binding domain"/>
    <property type="match status" value="1"/>
</dbReference>
<accession>A0AAD5RLB9</accession>